<dbReference type="OrthoDB" id="2717295at2759"/>
<dbReference type="PANTHER" id="PTHR33481">
    <property type="entry name" value="REVERSE TRANSCRIPTASE"/>
    <property type="match status" value="1"/>
</dbReference>
<accession>A0A9P6TCR3</accession>
<dbReference type="AlphaFoldDB" id="A0A9P6TCR3"/>
<dbReference type="PANTHER" id="PTHR33481:SF1">
    <property type="entry name" value="ENDONUCLEASE_EXONUCLEASE_PHOSPHATASE DOMAIN-CONTAINING PROTEIN-RELATED"/>
    <property type="match status" value="1"/>
</dbReference>
<sequence>DHLFSLFNACLRMGYFPCPWYLVITLIIHKAGKTDYSEPESYHPIALLNCIGKVFGKTITGQVT</sequence>
<protein>
    <submittedName>
        <fullName evidence="1">Uncharacterized protein</fullName>
    </submittedName>
</protein>
<name>A0A9P6TCR3_9BASI</name>
<proteinExistence type="predicted"/>
<dbReference type="Proteomes" id="UP000886653">
    <property type="component" value="Unassembled WGS sequence"/>
</dbReference>
<keyword evidence="2" id="KW-1185">Reference proteome</keyword>
<evidence type="ECO:0000313" key="2">
    <source>
        <dbReference type="Proteomes" id="UP000886653"/>
    </source>
</evidence>
<comment type="caution">
    <text evidence="1">The sequence shown here is derived from an EMBL/GenBank/DDBJ whole genome shotgun (WGS) entry which is preliminary data.</text>
</comment>
<organism evidence="1 2">
    <name type="scientific">Cronartium quercuum f. sp. fusiforme G11</name>
    <dbReference type="NCBI Taxonomy" id="708437"/>
    <lineage>
        <taxon>Eukaryota</taxon>
        <taxon>Fungi</taxon>
        <taxon>Dikarya</taxon>
        <taxon>Basidiomycota</taxon>
        <taxon>Pucciniomycotina</taxon>
        <taxon>Pucciniomycetes</taxon>
        <taxon>Pucciniales</taxon>
        <taxon>Coleosporiaceae</taxon>
        <taxon>Cronartium</taxon>
    </lineage>
</organism>
<feature type="non-terminal residue" evidence="1">
    <location>
        <position position="64"/>
    </location>
</feature>
<feature type="non-terminal residue" evidence="1">
    <location>
        <position position="1"/>
    </location>
</feature>
<evidence type="ECO:0000313" key="1">
    <source>
        <dbReference type="EMBL" id="KAG0145898.1"/>
    </source>
</evidence>
<gene>
    <name evidence="1" type="ORF">CROQUDRAFT_13623</name>
</gene>
<dbReference type="EMBL" id="MU167269">
    <property type="protein sequence ID" value="KAG0145898.1"/>
    <property type="molecule type" value="Genomic_DNA"/>
</dbReference>
<reference evidence="1" key="1">
    <citation type="submission" date="2013-11" db="EMBL/GenBank/DDBJ databases">
        <title>Genome sequence of the fusiform rust pathogen reveals effectors for host alternation and coevolution with pine.</title>
        <authorList>
            <consortium name="DOE Joint Genome Institute"/>
            <person name="Smith K."/>
            <person name="Pendleton A."/>
            <person name="Kubisiak T."/>
            <person name="Anderson C."/>
            <person name="Salamov A."/>
            <person name="Aerts A."/>
            <person name="Riley R."/>
            <person name="Clum A."/>
            <person name="Lindquist E."/>
            <person name="Ence D."/>
            <person name="Campbell M."/>
            <person name="Kronenberg Z."/>
            <person name="Feau N."/>
            <person name="Dhillon B."/>
            <person name="Hamelin R."/>
            <person name="Burleigh J."/>
            <person name="Smith J."/>
            <person name="Yandell M."/>
            <person name="Nelson C."/>
            <person name="Grigoriev I."/>
            <person name="Davis J."/>
        </authorList>
    </citation>
    <scope>NUCLEOTIDE SEQUENCE</scope>
    <source>
        <strain evidence="1">G11</strain>
    </source>
</reference>